<evidence type="ECO:0000313" key="3">
    <source>
        <dbReference type="Proteomes" id="UP000799423"/>
    </source>
</evidence>
<name>A0A6A7B947_9PLEO</name>
<gene>
    <name evidence="2" type="ORF">T440DRAFT_46545</name>
</gene>
<organism evidence="2 3">
    <name type="scientific">Plenodomus tracheiphilus IPT5</name>
    <dbReference type="NCBI Taxonomy" id="1408161"/>
    <lineage>
        <taxon>Eukaryota</taxon>
        <taxon>Fungi</taxon>
        <taxon>Dikarya</taxon>
        <taxon>Ascomycota</taxon>
        <taxon>Pezizomycotina</taxon>
        <taxon>Dothideomycetes</taxon>
        <taxon>Pleosporomycetidae</taxon>
        <taxon>Pleosporales</taxon>
        <taxon>Pleosporineae</taxon>
        <taxon>Leptosphaeriaceae</taxon>
        <taxon>Plenodomus</taxon>
    </lineage>
</organism>
<reference evidence="2" key="1">
    <citation type="submission" date="2020-01" db="EMBL/GenBank/DDBJ databases">
        <authorList>
            <consortium name="DOE Joint Genome Institute"/>
            <person name="Haridas S."/>
            <person name="Albert R."/>
            <person name="Binder M."/>
            <person name="Bloem J."/>
            <person name="Labutti K."/>
            <person name="Salamov A."/>
            <person name="Andreopoulos B."/>
            <person name="Baker S.E."/>
            <person name="Barry K."/>
            <person name="Bills G."/>
            <person name="Bluhm B.H."/>
            <person name="Cannon C."/>
            <person name="Castanera R."/>
            <person name="Culley D.E."/>
            <person name="Daum C."/>
            <person name="Ezra D."/>
            <person name="Gonzalez J.B."/>
            <person name="Henrissat B."/>
            <person name="Kuo A."/>
            <person name="Liang C."/>
            <person name="Lipzen A."/>
            <person name="Lutzoni F."/>
            <person name="Magnuson J."/>
            <person name="Mondo S."/>
            <person name="Nolan M."/>
            <person name="Ohm R."/>
            <person name="Pangilinan J."/>
            <person name="Park H.-J."/>
            <person name="Ramirez L."/>
            <person name="Alfaro M."/>
            <person name="Sun H."/>
            <person name="Tritt A."/>
            <person name="Yoshinaga Y."/>
            <person name="Zwiers L.-H."/>
            <person name="Turgeon B.G."/>
            <person name="Goodwin S.B."/>
            <person name="Spatafora J.W."/>
            <person name="Crous P.W."/>
            <person name="Grigoriev I.V."/>
        </authorList>
    </citation>
    <scope>NUCLEOTIDE SEQUENCE</scope>
    <source>
        <strain evidence="2">IPT5</strain>
    </source>
</reference>
<evidence type="ECO:0000256" key="1">
    <source>
        <dbReference type="SAM" id="MobiDB-lite"/>
    </source>
</evidence>
<keyword evidence="3" id="KW-1185">Reference proteome</keyword>
<accession>A0A6A7B947</accession>
<feature type="region of interest" description="Disordered" evidence="1">
    <location>
        <begin position="1"/>
        <end position="20"/>
    </location>
</feature>
<sequence>MKGRRGKGKGTGRAKARRAGIKANTERAMFRAGTCIRRTRTCGESTLPAPASRRAKRSPALTVGASSTRAMLEMGCVLHGVWPLEPLCICVVCLLRCNRRRTRRLAMAGCGLAQPVYLELPVGWCRHCNAAISKQSVSSSGVRGGRVPMPIRATSSLVACCLRSKPGVRTVSLFCAVSQHLVRRNPRFL</sequence>
<dbReference type="Proteomes" id="UP000799423">
    <property type="component" value="Unassembled WGS sequence"/>
</dbReference>
<proteinExistence type="predicted"/>
<evidence type="ECO:0000313" key="2">
    <source>
        <dbReference type="EMBL" id="KAF2851890.1"/>
    </source>
</evidence>
<dbReference type="EMBL" id="MU006300">
    <property type="protein sequence ID" value="KAF2851890.1"/>
    <property type="molecule type" value="Genomic_DNA"/>
</dbReference>
<protein>
    <submittedName>
        <fullName evidence="2">Uncharacterized protein</fullName>
    </submittedName>
</protein>
<dbReference type="AlphaFoldDB" id="A0A6A7B947"/>